<dbReference type="PROSITE" id="PS51379">
    <property type="entry name" value="4FE4S_FER_2"/>
    <property type="match status" value="1"/>
</dbReference>
<evidence type="ECO:0000259" key="6">
    <source>
        <dbReference type="PROSITE" id="PS51379"/>
    </source>
</evidence>
<dbReference type="Proteomes" id="UP000070163">
    <property type="component" value="Unassembled WGS sequence"/>
</dbReference>
<keyword evidence="7" id="KW-0670">Pyruvate</keyword>
<protein>
    <submittedName>
        <fullName evidence="7">Pyruvate synthase</fullName>
    </submittedName>
</protein>
<evidence type="ECO:0000256" key="5">
    <source>
        <dbReference type="ARBA" id="ARBA00023014"/>
    </source>
</evidence>
<feature type="non-terminal residue" evidence="7">
    <location>
        <position position="1"/>
    </location>
</feature>
<reference evidence="7 8" key="1">
    <citation type="journal article" date="2016" name="Sci. Rep.">
        <title>Metabolic traits of an uncultured archaeal lineage -MSBL1- from brine pools of the Red Sea.</title>
        <authorList>
            <person name="Mwirichia R."/>
            <person name="Alam I."/>
            <person name="Rashid M."/>
            <person name="Vinu M."/>
            <person name="Ba-Alawi W."/>
            <person name="Anthony Kamau A."/>
            <person name="Kamanda Ngugi D."/>
            <person name="Goker M."/>
            <person name="Klenk H.P."/>
            <person name="Bajic V."/>
            <person name="Stingl U."/>
        </authorList>
    </citation>
    <scope>NUCLEOTIDE SEQUENCE [LARGE SCALE GENOMIC DNA]</scope>
    <source>
        <strain evidence="7">SCGC-AAA259A05</strain>
    </source>
</reference>
<dbReference type="PANTHER" id="PTHR43724:SF1">
    <property type="entry name" value="PYRUVATE SYNTHASE SUBUNIT PORD"/>
    <property type="match status" value="1"/>
</dbReference>
<keyword evidence="8" id="KW-1185">Reference proteome</keyword>
<comment type="caution">
    <text evidence="7">The sequence shown here is derived from an EMBL/GenBank/DDBJ whole genome shotgun (WGS) entry which is preliminary data.</text>
</comment>
<keyword evidence="1" id="KW-0004">4Fe-4S</keyword>
<evidence type="ECO:0000256" key="4">
    <source>
        <dbReference type="ARBA" id="ARBA00023004"/>
    </source>
</evidence>
<dbReference type="InterPro" id="IPR017900">
    <property type="entry name" value="4Fe4S_Fe_S_CS"/>
</dbReference>
<evidence type="ECO:0000256" key="2">
    <source>
        <dbReference type="ARBA" id="ARBA00022723"/>
    </source>
</evidence>
<sequence>EVDLDYCKGCGICAKECPVDAIEMVKEEK</sequence>
<evidence type="ECO:0000256" key="3">
    <source>
        <dbReference type="ARBA" id="ARBA00022737"/>
    </source>
</evidence>
<gene>
    <name evidence="7" type="ORF">AKJ57_02410</name>
</gene>
<dbReference type="EMBL" id="LHXJ01000021">
    <property type="protein sequence ID" value="KXA91095.1"/>
    <property type="molecule type" value="Genomic_DNA"/>
</dbReference>
<name>A0A133UA99_9EURY</name>
<dbReference type="GO" id="GO:0016491">
    <property type="term" value="F:oxidoreductase activity"/>
    <property type="evidence" value="ECO:0007669"/>
    <property type="project" value="UniProtKB-ARBA"/>
</dbReference>
<keyword evidence="2" id="KW-0479">Metal-binding</keyword>
<accession>A0A133UA99</accession>
<feature type="domain" description="4Fe-4S ferredoxin-type" evidence="6">
    <location>
        <begin position="1"/>
        <end position="27"/>
    </location>
</feature>
<evidence type="ECO:0000256" key="1">
    <source>
        <dbReference type="ARBA" id="ARBA00022485"/>
    </source>
</evidence>
<dbReference type="Gene3D" id="3.30.70.20">
    <property type="match status" value="1"/>
</dbReference>
<proteinExistence type="predicted"/>
<keyword evidence="4" id="KW-0408">Iron</keyword>
<dbReference type="PANTHER" id="PTHR43724">
    <property type="entry name" value="PYRUVATE SYNTHASE SUBUNIT PORD"/>
    <property type="match status" value="1"/>
</dbReference>
<dbReference type="AlphaFoldDB" id="A0A133UA99"/>
<organism evidence="7 8">
    <name type="scientific">candidate division MSBL1 archaeon SCGC-AAA259A05</name>
    <dbReference type="NCBI Taxonomy" id="1698259"/>
    <lineage>
        <taxon>Archaea</taxon>
        <taxon>Methanobacteriati</taxon>
        <taxon>Methanobacteriota</taxon>
        <taxon>candidate division MSBL1</taxon>
    </lineage>
</organism>
<dbReference type="GO" id="GO:0051539">
    <property type="term" value="F:4 iron, 4 sulfur cluster binding"/>
    <property type="evidence" value="ECO:0007669"/>
    <property type="project" value="UniProtKB-KW"/>
</dbReference>
<dbReference type="Pfam" id="PF00037">
    <property type="entry name" value="Fer4"/>
    <property type="match status" value="1"/>
</dbReference>
<evidence type="ECO:0000313" key="8">
    <source>
        <dbReference type="Proteomes" id="UP000070163"/>
    </source>
</evidence>
<keyword evidence="5" id="KW-0411">Iron-sulfur</keyword>
<keyword evidence="3" id="KW-0677">Repeat</keyword>
<dbReference type="InterPro" id="IPR017896">
    <property type="entry name" value="4Fe4S_Fe-S-bd"/>
</dbReference>
<dbReference type="GO" id="GO:0046872">
    <property type="term" value="F:metal ion binding"/>
    <property type="evidence" value="ECO:0007669"/>
    <property type="project" value="UniProtKB-KW"/>
</dbReference>
<dbReference type="PROSITE" id="PS00198">
    <property type="entry name" value="4FE4S_FER_1"/>
    <property type="match status" value="1"/>
</dbReference>
<evidence type="ECO:0000313" key="7">
    <source>
        <dbReference type="EMBL" id="KXA91095.1"/>
    </source>
</evidence>
<dbReference type="SUPFAM" id="SSF54862">
    <property type="entry name" value="4Fe-4S ferredoxins"/>
    <property type="match status" value="1"/>
</dbReference>